<feature type="transmembrane region" description="Helical" evidence="2">
    <location>
        <begin position="53"/>
        <end position="74"/>
    </location>
</feature>
<feature type="compositionally biased region" description="Pro residues" evidence="1">
    <location>
        <begin position="1"/>
        <end position="10"/>
    </location>
</feature>
<feature type="transmembrane region" description="Helical" evidence="2">
    <location>
        <begin position="21"/>
        <end position="47"/>
    </location>
</feature>
<dbReference type="RefSeq" id="WP_240362656.1">
    <property type="nucleotide sequence ID" value="NZ_JAPEMK010000003.1"/>
</dbReference>
<evidence type="ECO:0000313" key="3">
    <source>
        <dbReference type="EMBL" id="MDU9000805.1"/>
    </source>
</evidence>
<feature type="region of interest" description="Disordered" evidence="1">
    <location>
        <begin position="1"/>
        <end position="21"/>
    </location>
</feature>
<keyword evidence="2" id="KW-0812">Transmembrane</keyword>
<protein>
    <submittedName>
        <fullName evidence="3">Uncharacterized protein</fullName>
    </submittedName>
</protein>
<reference evidence="3 4" key="1">
    <citation type="submission" date="2023-02" db="EMBL/GenBank/DDBJ databases">
        <authorList>
            <person name="Maleckis M."/>
        </authorList>
    </citation>
    <scope>NUCLEOTIDE SEQUENCE [LARGE SCALE GENOMIC DNA]</scope>
    <source>
        <strain evidence="3 4">P8-A2</strain>
    </source>
</reference>
<keyword evidence="2" id="KW-1133">Transmembrane helix</keyword>
<sequence>MTQMTPPPAQPGRSGSETEPPFLSLHTTVVLLTALVLGLIVGGLTALTDVPPAGAVLAGLTAAGSTVPVLRSLIGQPRERSGP</sequence>
<evidence type="ECO:0000256" key="2">
    <source>
        <dbReference type="SAM" id="Phobius"/>
    </source>
</evidence>
<evidence type="ECO:0000313" key="4">
    <source>
        <dbReference type="Proteomes" id="UP001257627"/>
    </source>
</evidence>
<gene>
    <name evidence="3" type="ORF">PU648_52670</name>
</gene>
<comment type="caution">
    <text evidence="3">The sequence shown here is derived from an EMBL/GenBank/DDBJ whole genome shotgun (WGS) entry which is preliminary data.</text>
</comment>
<evidence type="ECO:0000256" key="1">
    <source>
        <dbReference type="SAM" id="MobiDB-lite"/>
    </source>
</evidence>
<organism evidence="3 4">
    <name type="scientific">Streptomyces mirabilis</name>
    <dbReference type="NCBI Taxonomy" id="68239"/>
    <lineage>
        <taxon>Bacteria</taxon>
        <taxon>Bacillati</taxon>
        <taxon>Actinomycetota</taxon>
        <taxon>Actinomycetes</taxon>
        <taxon>Kitasatosporales</taxon>
        <taxon>Streptomycetaceae</taxon>
        <taxon>Streptomyces</taxon>
    </lineage>
</organism>
<dbReference type="Proteomes" id="UP001257627">
    <property type="component" value="Unassembled WGS sequence"/>
</dbReference>
<keyword evidence="4" id="KW-1185">Reference proteome</keyword>
<dbReference type="EMBL" id="JARAKF010000002">
    <property type="protein sequence ID" value="MDU9000805.1"/>
    <property type="molecule type" value="Genomic_DNA"/>
</dbReference>
<keyword evidence="2" id="KW-0472">Membrane</keyword>
<proteinExistence type="predicted"/>
<accession>A0ABU3V4A1</accession>
<name>A0ABU3V4A1_9ACTN</name>